<protein>
    <submittedName>
        <fullName evidence="1">Uncharacterized protein</fullName>
    </submittedName>
</protein>
<evidence type="ECO:0000313" key="2">
    <source>
        <dbReference type="Proteomes" id="UP000464658"/>
    </source>
</evidence>
<dbReference type="Proteomes" id="UP000464658">
    <property type="component" value="Chromosome"/>
</dbReference>
<reference evidence="1 2" key="1">
    <citation type="submission" date="2019-12" db="EMBL/GenBank/DDBJ databases">
        <title>Full genome sequence of a Bacillus safensis strain isolated from commercially available natto in Indonesia.</title>
        <authorList>
            <person name="Yoshida M."/>
            <person name="Uomi M."/>
            <person name="Waturangi D."/>
            <person name="Ekaputri J.J."/>
            <person name="Setiamarga D.H.E."/>
        </authorList>
    </citation>
    <scope>NUCLEOTIDE SEQUENCE [LARGE SCALE GENOMIC DNA]</scope>
    <source>
        <strain evidence="1 2">IDN1</strain>
    </source>
</reference>
<dbReference type="Gene3D" id="3.90.550.10">
    <property type="entry name" value="Spore Coat Polysaccharide Biosynthesis Protein SpsA, Chain A"/>
    <property type="match status" value="1"/>
</dbReference>
<name>A0A5S9ML58_BACIA</name>
<dbReference type="EMBL" id="AP021906">
    <property type="protein sequence ID" value="BBP92974.1"/>
    <property type="molecule type" value="Genomic_DNA"/>
</dbReference>
<organism evidence="1 2">
    <name type="scientific">Bacillus safensis</name>
    <dbReference type="NCBI Taxonomy" id="561879"/>
    <lineage>
        <taxon>Bacteria</taxon>
        <taxon>Bacillati</taxon>
        <taxon>Bacillota</taxon>
        <taxon>Bacilli</taxon>
        <taxon>Bacillales</taxon>
        <taxon>Bacillaceae</taxon>
        <taxon>Bacillus</taxon>
    </lineage>
</organism>
<dbReference type="AlphaFoldDB" id="A0A5S9ML58"/>
<dbReference type="InterPro" id="IPR029044">
    <property type="entry name" value="Nucleotide-diphossugar_trans"/>
</dbReference>
<evidence type="ECO:0000313" key="1">
    <source>
        <dbReference type="EMBL" id="BBP92974.1"/>
    </source>
</evidence>
<sequence length="60" mass="7094">MPYFHDGATAFVQVPQAFYNEDPFQYNMFSKDRIPNEQDFFMQTLQAGKDRFNAVMYVGE</sequence>
<accession>A0A5S9ML58</accession>
<proteinExistence type="predicted"/>
<gene>
    <name evidence="1" type="ORF">BsIDN1_65920</name>
</gene>